<accession>D8LDQ5</accession>
<dbReference type="InParanoid" id="D8LDQ5"/>
<feature type="repeat" description="PPR" evidence="2">
    <location>
        <begin position="264"/>
        <end position="298"/>
    </location>
</feature>
<dbReference type="Pfam" id="PF01535">
    <property type="entry name" value="PPR"/>
    <property type="match status" value="2"/>
</dbReference>
<organism evidence="4 5">
    <name type="scientific">Ectocarpus siliculosus</name>
    <name type="common">Brown alga</name>
    <name type="synonym">Conferva siliculosa</name>
    <dbReference type="NCBI Taxonomy" id="2880"/>
    <lineage>
        <taxon>Eukaryota</taxon>
        <taxon>Sar</taxon>
        <taxon>Stramenopiles</taxon>
        <taxon>Ochrophyta</taxon>
        <taxon>PX clade</taxon>
        <taxon>Phaeophyceae</taxon>
        <taxon>Ectocarpales</taxon>
        <taxon>Ectocarpaceae</taxon>
        <taxon>Ectocarpus</taxon>
    </lineage>
</organism>
<sequence>MGGASSPVDGSSGRRRGRAGGGSSRGGEDENSLEEIQASIEELLGMQGLGSGSWNNEPGGGVPAAVEREQRTLVREIKALGRRGRWGDVLEVVARARHQGTELNSIIYGCAMNAVGRSGRYKECMILLEWSTEDIEPDEYCYKAAIIACSAANQWGRALDLFRRFQRATDGIGGASPPAAAGAAGDNAKGFAPGTAIYNAVITACARGLFTEEALAFFLEMGERGVRRDEVTYTAAIDACARGGLWQRGLDLLSEMRTAGLRPSLASYNAALDGCGREGRWEEAADLIDAMRGNDAQEDDDHDLAEILLLLDEERPDTPPSSPPASAEERQEPLASNHSPTTATAKGGSPDGVEFRVAALSSLFSPPSPDVRSYNSCIAACRRGGQSGLARLFFHDMLSRGLRPDVWTFKCAVLGRLQAQPPTPPPAPAAAAAATKAGTRQDPEISSRPGFSGGQERLPPSRAPQQARSPWRALLVLLEDVDGEGLGPDPPCINLALTECARAGRWEESRSLLEDLREASPPGGSLLPGVSRYNSVLRTLRNAPARDRRTTLGAPTAPPLGGEVTPAGGGGSRIDEEFVDLEAAGGRWSGAEGWADGHVSGFLEDMRAAGVTPDRDTYQCAIRCATDAALLDIAKAEKAAAEEAAVGKGGTVARGSDKGALNRGGGGGVVMDVDPVG</sequence>
<dbReference type="PROSITE" id="PS51375">
    <property type="entry name" value="PPR"/>
    <property type="match status" value="4"/>
</dbReference>
<feature type="region of interest" description="Disordered" evidence="3">
    <location>
        <begin position="1"/>
        <end position="37"/>
    </location>
</feature>
<dbReference type="Gene3D" id="1.25.40.10">
    <property type="entry name" value="Tetratricopeptide repeat domain"/>
    <property type="match status" value="4"/>
</dbReference>
<feature type="compositionally biased region" description="Polar residues" evidence="3">
    <location>
        <begin position="334"/>
        <end position="344"/>
    </location>
</feature>
<proteinExistence type="predicted"/>
<dbReference type="Proteomes" id="UP000002630">
    <property type="component" value="Linkage Group LG33"/>
</dbReference>
<feature type="repeat" description="PPR" evidence="2">
    <location>
        <begin position="194"/>
        <end position="228"/>
    </location>
</feature>
<protein>
    <recommendedName>
        <fullName evidence="6">Pentacotripeptide-repeat region of PRORP domain-containing protein</fullName>
    </recommendedName>
</protein>
<evidence type="ECO:0000313" key="5">
    <source>
        <dbReference type="Proteomes" id="UP000002630"/>
    </source>
</evidence>
<feature type="region of interest" description="Disordered" evidence="3">
    <location>
        <begin position="649"/>
        <end position="677"/>
    </location>
</feature>
<dbReference type="EMBL" id="FN647885">
    <property type="protein sequence ID" value="CBN78462.1"/>
    <property type="molecule type" value="Genomic_DNA"/>
</dbReference>
<keyword evidence="1" id="KW-0677">Repeat</keyword>
<dbReference type="eggNOG" id="KOG4197">
    <property type="taxonomic scope" value="Eukaryota"/>
</dbReference>
<evidence type="ECO:0000313" key="4">
    <source>
        <dbReference type="EMBL" id="CBN78462.1"/>
    </source>
</evidence>
<feature type="region of interest" description="Disordered" evidence="3">
    <location>
        <begin position="547"/>
        <end position="571"/>
    </location>
</feature>
<reference evidence="4 5" key="1">
    <citation type="journal article" date="2010" name="Nature">
        <title>The Ectocarpus genome and the independent evolution of multicellularity in brown algae.</title>
        <authorList>
            <person name="Cock J.M."/>
            <person name="Sterck L."/>
            <person name="Rouze P."/>
            <person name="Scornet D."/>
            <person name="Allen A.E."/>
            <person name="Amoutzias G."/>
            <person name="Anthouard V."/>
            <person name="Artiguenave F."/>
            <person name="Aury J.M."/>
            <person name="Badger J.H."/>
            <person name="Beszteri B."/>
            <person name="Billiau K."/>
            <person name="Bonnet E."/>
            <person name="Bothwell J.H."/>
            <person name="Bowler C."/>
            <person name="Boyen C."/>
            <person name="Brownlee C."/>
            <person name="Carrano C.J."/>
            <person name="Charrier B."/>
            <person name="Cho G.Y."/>
            <person name="Coelho S.M."/>
            <person name="Collen J."/>
            <person name="Corre E."/>
            <person name="Da Silva C."/>
            <person name="Delage L."/>
            <person name="Delaroque N."/>
            <person name="Dittami S.M."/>
            <person name="Doulbeau S."/>
            <person name="Elias M."/>
            <person name="Farnham G."/>
            <person name="Gachon C.M."/>
            <person name="Gschloessl B."/>
            <person name="Heesch S."/>
            <person name="Jabbari K."/>
            <person name="Jubin C."/>
            <person name="Kawai H."/>
            <person name="Kimura K."/>
            <person name="Kloareg B."/>
            <person name="Kupper F.C."/>
            <person name="Lang D."/>
            <person name="Le Bail A."/>
            <person name="Leblanc C."/>
            <person name="Lerouge P."/>
            <person name="Lohr M."/>
            <person name="Lopez P.J."/>
            <person name="Martens C."/>
            <person name="Maumus F."/>
            <person name="Michel G."/>
            <person name="Miranda-Saavedra D."/>
            <person name="Morales J."/>
            <person name="Moreau H."/>
            <person name="Motomura T."/>
            <person name="Nagasato C."/>
            <person name="Napoli C.A."/>
            <person name="Nelson D.R."/>
            <person name="Nyvall-Collen P."/>
            <person name="Peters A.F."/>
            <person name="Pommier C."/>
            <person name="Potin P."/>
            <person name="Poulain J."/>
            <person name="Quesneville H."/>
            <person name="Read B."/>
            <person name="Rensing S.A."/>
            <person name="Ritter A."/>
            <person name="Rousvoal S."/>
            <person name="Samanta M."/>
            <person name="Samson G."/>
            <person name="Schroeder D.C."/>
            <person name="Segurens B."/>
            <person name="Strittmatter M."/>
            <person name="Tonon T."/>
            <person name="Tregear J.W."/>
            <person name="Valentin K."/>
            <person name="von Dassow P."/>
            <person name="Yamagishi T."/>
            <person name="Van de Peer Y."/>
            <person name="Wincker P."/>
        </authorList>
    </citation>
    <scope>NUCLEOTIDE SEQUENCE [LARGE SCALE GENOMIC DNA]</scope>
    <source>
        <strain evidence="5">Ec32 / CCAP1310/4</strain>
    </source>
</reference>
<feature type="region of interest" description="Disordered" evidence="3">
    <location>
        <begin position="314"/>
        <end position="350"/>
    </location>
</feature>
<feature type="region of interest" description="Disordered" evidence="3">
    <location>
        <begin position="419"/>
        <end position="467"/>
    </location>
</feature>
<dbReference type="OrthoDB" id="622408at2759"/>
<gene>
    <name evidence="4" type="ORF">Esi_0121_0064</name>
</gene>
<keyword evidence="5" id="KW-1185">Reference proteome</keyword>
<dbReference type="PANTHER" id="PTHR47942:SF63">
    <property type="entry name" value="PENTATRICOPEPTIDE REPEAT-CONTAINING PROTEIN"/>
    <property type="match status" value="1"/>
</dbReference>
<dbReference type="PANTHER" id="PTHR47942">
    <property type="entry name" value="TETRATRICOPEPTIDE REPEAT (TPR)-LIKE SUPERFAMILY PROTEIN-RELATED"/>
    <property type="match status" value="1"/>
</dbReference>
<feature type="repeat" description="PPR" evidence="2">
    <location>
        <begin position="229"/>
        <end position="263"/>
    </location>
</feature>
<evidence type="ECO:0000256" key="2">
    <source>
        <dbReference type="PROSITE-ProRule" id="PRU00708"/>
    </source>
</evidence>
<evidence type="ECO:0008006" key="6">
    <source>
        <dbReference type="Google" id="ProtNLM"/>
    </source>
</evidence>
<evidence type="ECO:0000256" key="3">
    <source>
        <dbReference type="SAM" id="MobiDB-lite"/>
    </source>
</evidence>
<dbReference type="Pfam" id="PF13041">
    <property type="entry name" value="PPR_2"/>
    <property type="match status" value="1"/>
</dbReference>
<dbReference type="InterPro" id="IPR011990">
    <property type="entry name" value="TPR-like_helical_dom_sf"/>
</dbReference>
<dbReference type="STRING" id="2880.D8LDQ5"/>
<dbReference type="NCBIfam" id="TIGR00756">
    <property type="entry name" value="PPR"/>
    <property type="match status" value="4"/>
</dbReference>
<dbReference type="EMBL" id="FN649758">
    <property type="protein sequence ID" value="CBN78462.1"/>
    <property type="molecule type" value="Genomic_DNA"/>
</dbReference>
<dbReference type="InterPro" id="IPR002885">
    <property type="entry name" value="PPR_rpt"/>
</dbReference>
<dbReference type="AlphaFoldDB" id="D8LDQ5"/>
<name>D8LDQ5_ECTSI</name>
<feature type="repeat" description="PPR" evidence="2">
    <location>
        <begin position="370"/>
        <end position="404"/>
    </location>
</feature>
<dbReference type="InterPro" id="IPR051222">
    <property type="entry name" value="PPR/CCM1_RNA-binding"/>
</dbReference>
<evidence type="ECO:0000256" key="1">
    <source>
        <dbReference type="ARBA" id="ARBA00022737"/>
    </source>
</evidence>